<evidence type="ECO:0000313" key="1">
    <source>
        <dbReference type="EMBL" id="JAV95307.1"/>
    </source>
</evidence>
<protein>
    <submittedName>
        <fullName evidence="1">Uncharacterized protein</fullName>
    </submittedName>
</protein>
<proteinExistence type="predicted"/>
<organism evidence="1">
    <name type="scientific">Photinus pyralis</name>
    <name type="common">Common eastern firefly</name>
    <name type="synonym">Lampyris pyralis</name>
    <dbReference type="NCBI Taxonomy" id="7054"/>
    <lineage>
        <taxon>Eukaryota</taxon>
        <taxon>Metazoa</taxon>
        <taxon>Ecdysozoa</taxon>
        <taxon>Arthropoda</taxon>
        <taxon>Hexapoda</taxon>
        <taxon>Insecta</taxon>
        <taxon>Pterygota</taxon>
        <taxon>Neoptera</taxon>
        <taxon>Endopterygota</taxon>
        <taxon>Coleoptera</taxon>
        <taxon>Polyphaga</taxon>
        <taxon>Elateriformia</taxon>
        <taxon>Elateroidea</taxon>
        <taxon>Lampyridae</taxon>
        <taxon>Lampyrinae</taxon>
        <taxon>Photinus</taxon>
    </lineage>
</organism>
<sequence>MDDIHVQKTERFRRNKVIAENVEFDETMLLTMSTDNFLSNEGNKKRIISILIQKFADESIAVEQTAEDADRTIVKRAIEHAHSESVIAVEEYIGILVILTALAPNSDQLFLIKPRKVKFETVFYSSIHLKISSKVKENILFLQAFSGYDSSSAIFRHGKMKRVKFLEKDAEIFIQTIVEIFFK</sequence>
<reference evidence="1" key="1">
    <citation type="journal article" date="2016" name="Sci. Rep.">
        <title>Molecular characterization of firefly nuptial gifts: a multi-omics approach sheds light on postcopulatory sexual selection.</title>
        <authorList>
            <person name="Al-Wathiqui N."/>
            <person name="Fallon T.R."/>
            <person name="South A."/>
            <person name="Weng J.K."/>
            <person name="Lewis S.M."/>
        </authorList>
    </citation>
    <scope>NUCLEOTIDE SEQUENCE</scope>
</reference>
<dbReference type="EMBL" id="GEZM01007186">
    <property type="protein sequence ID" value="JAV95308.1"/>
    <property type="molecule type" value="Transcribed_RNA"/>
</dbReference>
<dbReference type="EMBL" id="GEZM01007187">
    <property type="protein sequence ID" value="JAV95307.1"/>
    <property type="molecule type" value="Transcribed_RNA"/>
</dbReference>
<accession>A0A1Y1NHX3</accession>
<name>A0A1Y1NHX3_PHOPY</name>
<dbReference type="AlphaFoldDB" id="A0A1Y1NHX3"/>